<dbReference type="Proteomes" id="UP000267017">
    <property type="component" value="Unassembled WGS sequence"/>
</dbReference>
<comment type="caution">
    <text evidence="4">The sequence shown here is derived from an EMBL/GenBank/DDBJ whole genome shotgun (WGS) entry which is preliminary data.</text>
</comment>
<dbReference type="InterPro" id="IPR050624">
    <property type="entry name" value="HTH-type_Tx_Regulator"/>
</dbReference>
<accession>A0A3P3UBH6</accession>
<dbReference type="PANTHER" id="PTHR43479">
    <property type="entry name" value="ACREF/ENVCD OPERON REPRESSOR-RELATED"/>
    <property type="match status" value="1"/>
</dbReference>
<protein>
    <submittedName>
        <fullName evidence="4">TetR/AcrR family transcriptional regulator</fullName>
    </submittedName>
</protein>
<name>A0A3P3UBH6_9BACL</name>
<dbReference type="RefSeq" id="WP_128633613.1">
    <property type="nucleotide sequence ID" value="NZ_RRCN01000001.1"/>
</dbReference>
<evidence type="ECO:0000313" key="5">
    <source>
        <dbReference type="Proteomes" id="UP000267017"/>
    </source>
</evidence>
<dbReference type="OrthoDB" id="9810250at2"/>
<dbReference type="AlphaFoldDB" id="A0A3P3UBH6"/>
<dbReference type="PANTHER" id="PTHR43479:SF7">
    <property type="entry name" value="TETR-FAMILY TRANSCRIPTIONAL REGULATOR"/>
    <property type="match status" value="1"/>
</dbReference>
<dbReference type="InterPro" id="IPR009057">
    <property type="entry name" value="Homeodomain-like_sf"/>
</dbReference>
<dbReference type="InterPro" id="IPR001647">
    <property type="entry name" value="HTH_TetR"/>
</dbReference>
<dbReference type="EMBL" id="RRCN01000001">
    <property type="protein sequence ID" value="RRJ65813.1"/>
    <property type="molecule type" value="Genomic_DNA"/>
</dbReference>
<keyword evidence="1 2" id="KW-0238">DNA-binding</keyword>
<feature type="DNA-binding region" description="H-T-H motif" evidence="2">
    <location>
        <begin position="34"/>
        <end position="53"/>
    </location>
</feature>
<keyword evidence="5" id="KW-1185">Reference proteome</keyword>
<proteinExistence type="predicted"/>
<dbReference type="Pfam" id="PF00440">
    <property type="entry name" value="TetR_N"/>
    <property type="match status" value="1"/>
</dbReference>
<dbReference type="GO" id="GO:0003677">
    <property type="term" value="F:DNA binding"/>
    <property type="evidence" value="ECO:0007669"/>
    <property type="project" value="UniProtKB-UniRule"/>
</dbReference>
<organism evidence="4 5">
    <name type="scientific">Paenibacillus oralis</name>
    <dbReference type="NCBI Taxonomy" id="2490856"/>
    <lineage>
        <taxon>Bacteria</taxon>
        <taxon>Bacillati</taxon>
        <taxon>Bacillota</taxon>
        <taxon>Bacilli</taxon>
        <taxon>Bacillales</taxon>
        <taxon>Paenibacillaceae</taxon>
        <taxon>Paenibacillus</taxon>
    </lineage>
</organism>
<gene>
    <name evidence="4" type="ORF">EHV15_25015</name>
</gene>
<evidence type="ECO:0000256" key="2">
    <source>
        <dbReference type="PROSITE-ProRule" id="PRU00335"/>
    </source>
</evidence>
<dbReference type="SUPFAM" id="SSF46689">
    <property type="entry name" value="Homeodomain-like"/>
    <property type="match status" value="1"/>
</dbReference>
<evidence type="ECO:0000313" key="4">
    <source>
        <dbReference type="EMBL" id="RRJ65813.1"/>
    </source>
</evidence>
<evidence type="ECO:0000256" key="1">
    <source>
        <dbReference type="ARBA" id="ARBA00023125"/>
    </source>
</evidence>
<reference evidence="4 5" key="1">
    <citation type="submission" date="2018-11" db="EMBL/GenBank/DDBJ databases">
        <title>Genome sequencing of Paenibacillus sp. KCOM 3021 (= ChDC PVNT-B20).</title>
        <authorList>
            <person name="Kook J.-K."/>
            <person name="Park S.-N."/>
            <person name="Lim Y.K."/>
        </authorList>
    </citation>
    <scope>NUCLEOTIDE SEQUENCE [LARGE SCALE GENOMIC DNA]</scope>
    <source>
        <strain evidence="4 5">KCOM 3021</strain>
    </source>
</reference>
<dbReference type="PROSITE" id="PS50977">
    <property type="entry name" value="HTH_TETR_2"/>
    <property type="match status" value="1"/>
</dbReference>
<evidence type="ECO:0000259" key="3">
    <source>
        <dbReference type="PROSITE" id="PS50977"/>
    </source>
</evidence>
<sequence>MASKVRNLRNTHTKQSLINAFYSLVSKKDFEKITIADITKEAQVNRATFYAHFNDKYDLIEYLMGDFASVSINNRTSGIVKFDQDSINQLVLAVLDFYQQPNIECRGSYGGLMLPQMKEKILNELKIFLSKSLEHIYTENEKNMFVPIFAQIIHEGAVQWASGNITMSKEEVAKKIALFITGKSHFFEGH</sequence>
<feature type="domain" description="HTH tetR-type" evidence="3">
    <location>
        <begin position="11"/>
        <end position="71"/>
    </location>
</feature>
<dbReference type="Gene3D" id="1.10.357.10">
    <property type="entry name" value="Tetracycline Repressor, domain 2"/>
    <property type="match status" value="1"/>
</dbReference>